<dbReference type="Proteomes" id="UP000749559">
    <property type="component" value="Unassembled WGS sequence"/>
</dbReference>
<keyword evidence="2" id="KW-1133">Transmembrane helix</keyword>
<evidence type="ECO:0000313" key="3">
    <source>
        <dbReference type="EMBL" id="CAH1793055.1"/>
    </source>
</evidence>
<feature type="compositionally biased region" description="Low complexity" evidence="1">
    <location>
        <begin position="313"/>
        <end position="323"/>
    </location>
</feature>
<feature type="compositionally biased region" description="Low complexity" evidence="1">
    <location>
        <begin position="270"/>
        <end position="280"/>
    </location>
</feature>
<dbReference type="AlphaFoldDB" id="A0A8S4PI61"/>
<evidence type="ECO:0000256" key="2">
    <source>
        <dbReference type="SAM" id="Phobius"/>
    </source>
</evidence>
<dbReference type="OrthoDB" id="377549at2759"/>
<accession>A0A8S4PI61</accession>
<proteinExistence type="predicted"/>
<dbReference type="EMBL" id="CAIIXF020000008">
    <property type="protein sequence ID" value="CAH1793055.1"/>
    <property type="molecule type" value="Genomic_DNA"/>
</dbReference>
<protein>
    <submittedName>
        <fullName evidence="3">Uncharacterized protein</fullName>
    </submittedName>
</protein>
<feature type="region of interest" description="Disordered" evidence="1">
    <location>
        <begin position="295"/>
        <end position="343"/>
    </location>
</feature>
<gene>
    <name evidence="3" type="ORF">OFUS_LOCUS17955</name>
</gene>
<feature type="transmembrane region" description="Helical" evidence="2">
    <location>
        <begin position="116"/>
        <end position="134"/>
    </location>
</feature>
<sequence length="480" mass="53925">MTLKIQSSIKKSQQWQQQTENTINRLTVSSEHVANQIEDSSHLQSQLLDAQNASLENQERLLSSGQSLSAALEQSQGNVAKMVENFKHQSTEQRALMGEVFERIQMLQSIVMGEFTGFYSWIFYTFAIIVSYLITSTPRTSGARIWLFAIMTLNIMTERMVVSWYVNEDAKHIYPDANVLAFNRLWWCRTFYGTLAVVILGMCTYRYRDLVKETHDKIAQIFDQNKMIMENLKAQPKTPNASLPLEVGNGYNRYIEGQGPAMITHGGHGVSNTSSSSGISADMVDSQKNLSIQYKRKPSYSPKILDETQSGYNSDDSNSNSDDSFAESDHTYIPRGKESDSDTSIASFATGLSRQSSRCSTPSLYDELRDLRKDMGLVTPAKDGSTSIGSAGKRGPGRPKGSRNNTPVHSPMSGERFGLQRYNLRNRNVTSPNVNPIVNQETEGQFGQLVKRLQKISHRNSMLARFTIERKEILPSDDDM</sequence>
<feature type="region of interest" description="Disordered" evidence="1">
    <location>
        <begin position="377"/>
        <end position="415"/>
    </location>
</feature>
<dbReference type="InterPro" id="IPR040346">
    <property type="entry name" value="GEX1/Brambleberry"/>
</dbReference>
<dbReference type="PANTHER" id="PTHR33538">
    <property type="entry name" value="PROTEIN GAMETE EXPRESSED 1"/>
    <property type="match status" value="1"/>
</dbReference>
<evidence type="ECO:0000256" key="1">
    <source>
        <dbReference type="SAM" id="MobiDB-lite"/>
    </source>
</evidence>
<name>A0A8S4PI61_OWEFU</name>
<feature type="transmembrane region" description="Helical" evidence="2">
    <location>
        <begin position="146"/>
        <end position="166"/>
    </location>
</feature>
<keyword evidence="4" id="KW-1185">Reference proteome</keyword>
<keyword evidence="2" id="KW-0812">Transmembrane</keyword>
<dbReference type="PANTHER" id="PTHR33538:SF2">
    <property type="entry name" value="PROTEIN GAMETE EXPRESSED 1"/>
    <property type="match status" value="1"/>
</dbReference>
<feature type="transmembrane region" description="Helical" evidence="2">
    <location>
        <begin position="186"/>
        <end position="207"/>
    </location>
</feature>
<keyword evidence="2" id="KW-0472">Membrane</keyword>
<organism evidence="3 4">
    <name type="scientific">Owenia fusiformis</name>
    <name type="common">Polychaete worm</name>
    <dbReference type="NCBI Taxonomy" id="6347"/>
    <lineage>
        <taxon>Eukaryota</taxon>
        <taxon>Metazoa</taxon>
        <taxon>Spiralia</taxon>
        <taxon>Lophotrochozoa</taxon>
        <taxon>Annelida</taxon>
        <taxon>Polychaeta</taxon>
        <taxon>Sedentaria</taxon>
        <taxon>Canalipalpata</taxon>
        <taxon>Sabellida</taxon>
        <taxon>Oweniida</taxon>
        <taxon>Oweniidae</taxon>
        <taxon>Owenia</taxon>
    </lineage>
</organism>
<feature type="region of interest" description="Disordered" evidence="1">
    <location>
        <begin position="262"/>
        <end position="281"/>
    </location>
</feature>
<feature type="compositionally biased region" description="Basic and acidic residues" evidence="1">
    <location>
        <begin position="327"/>
        <end position="340"/>
    </location>
</feature>
<reference evidence="3" key="1">
    <citation type="submission" date="2022-03" db="EMBL/GenBank/DDBJ databases">
        <authorList>
            <person name="Martin C."/>
        </authorList>
    </citation>
    <scope>NUCLEOTIDE SEQUENCE</scope>
</reference>
<comment type="caution">
    <text evidence="3">The sequence shown here is derived from an EMBL/GenBank/DDBJ whole genome shotgun (WGS) entry which is preliminary data.</text>
</comment>
<evidence type="ECO:0000313" key="4">
    <source>
        <dbReference type="Proteomes" id="UP000749559"/>
    </source>
</evidence>